<dbReference type="GeneID" id="33569531"/>
<evidence type="ECO:0000256" key="1">
    <source>
        <dbReference type="PROSITE-ProRule" id="PRU00175"/>
    </source>
</evidence>
<evidence type="ECO:0000259" key="4">
    <source>
        <dbReference type="PROSITE" id="PS50089"/>
    </source>
</evidence>
<dbReference type="GO" id="GO:0008270">
    <property type="term" value="F:zinc ion binding"/>
    <property type="evidence" value="ECO:0007669"/>
    <property type="project" value="UniProtKB-KW"/>
</dbReference>
<keyword evidence="1" id="KW-0863">Zinc-finger</keyword>
<keyword evidence="3" id="KW-1133">Transmembrane helix</keyword>
<feature type="transmembrane region" description="Helical" evidence="3">
    <location>
        <begin position="223"/>
        <end position="241"/>
    </location>
</feature>
<dbReference type="RefSeq" id="XP_021882569.1">
    <property type="nucleotide sequence ID" value="XM_022027688.1"/>
</dbReference>
<comment type="caution">
    <text evidence="5">The sequence shown here is derived from an EMBL/GenBank/DDBJ whole genome shotgun (WGS) entry which is preliminary data.</text>
</comment>
<organism evidence="5 6">
    <name type="scientific">Lobosporangium transversale</name>
    <dbReference type="NCBI Taxonomy" id="64571"/>
    <lineage>
        <taxon>Eukaryota</taxon>
        <taxon>Fungi</taxon>
        <taxon>Fungi incertae sedis</taxon>
        <taxon>Mucoromycota</taxon>
        <taxon>Mortierellomycotina</taxon>
        <taxon>Mortierellomycetes</taxon>
        <taxon>Mortierellales</taxon>
        <taxon>Mortierellaceae</taxon>
        <taxon>Lobosporangium</taxon>
    </lineage>
</organism>
<feature type="compositionally biased region" description="Low complexity" evidence="2">
    <location>
        <begin position="794"/>
        <end position="808"/>
    </location>
</feature>
<keyword evidence="3" id="KW-0472">Membrane</keyword>
<dbReference type="GO" id="GO:0061630">
    <property type="term" value="F:ubiquitin protein ligase activity"/>
    <property type="evidence" value="ECO:0007669"/>
    <property type="project" value="TreeGrafter"/>
</dbReference>
<feature type="transmembrane region" description="Helical" evidence="3">
    <location>
        <begin position="127"/>
        <end position="146"/>
    </location>
</feature>
<feature type="region of interest" description="Disordered" evidence="2">
    <location>
        <begin position="780"/>
        <end position="820"/>
    </location>
</feature>
<feature type="compositionally biased region" description="Polar residues" evidence="2">
    <location>
        <begin position="783"/>
        <end position="793"/>
    </location>
</feature>
<keyword evidence="6" id="KW-1185">Reference proteome</keyword>
<protein>
    <recommendedName>
        <fullName evidence="4">RING-type domain-containing protein</fullName>
    </recommendedName>
</protein>
<dbReference type="EMBL" id="MCFF01000013">
    <property type="protein sequence ID" value="ORZ20029.1"/>
    <property type="molecule type" value="Genomic_DNA"/>
</dbReference>
<feature type="region of interest" description="Disordered" evidence="2">
    <location>
        <begin position="624"/>
        <end position="673"/>
    </location>
</feature>
<sequence length="885" mass="98119">MPFVEALESYSRALYLPLRGYVRRPFQFVSDVIREYVPGSLEDMRIVMEQTILGPSQYALERGGGGESPFASRGFFNRLTMKNTAVNTAVGTGTKTGGNHGASGSNVTGSTAAGNGGTKLLQNQPSMIQFFTSPYFLLLCFMNIVLNRINAIVAPRNPHPPRLSVRFALKLPALYLLMKSACVITALLIPELQHQTFLSSSSLLSKFAEVLSSLKAAYSEPHALWLCFIAMGVSCTIDSFITNLDSSNSRGSEHTTNMLEWAILFHFTPSGRDVLIIALIQVCQLLTLQFSSLSSRARNYRLVVTTFWGVVDLTHFAHAIYYRSSNYPSIQLLTRLPEVVVILVVCISMVVHTVTYIVTGGNVRRQMFESRALPSMADEYGVAVFKVGRACMEATRGVGFRNEVDAVVIPFGTILDHRNGHKHRSLQRDSSRARQNGGIYFSLPNGANGVRYGLSSGFANEMADIVETSSQRQRPSSLRNRINVMKAFCQSSASLLMETAYGIYNKIVPSRYRRTPRGSSSGTRMTIQNYLQLRSTIEQALEKARLSGEQKIHQFEREQYMLAAAMDEEEEEELYNDFLTRDFTATDDEDEDYDVNFMVFDDSEDGVGEEQESDFEGLENLDSNQESFEDPMSEQDRSGESESYGLKRSHTVDDDSDHEFVVDSDGNDGESEQHYSSAWRSLGSLQDFFLDTSFMSIFLSGRLQDTPLTRSQYRQAMSGAREFQQDSIEDIAGSSSSNSSGGGSGSGSLRLLRRRKGGMDDADKTTLLAVLNRYRKTVMEKSPLSSNTGSTVASSTSDNSSRDSINSTAPPPLAESLPSTAAEDSSIYSRLLCVVCQSEPRGVLLRPCRCLALCNECREILASRRFKQCPCCRADVQGFSKVYLP</sequence>
<evidence type="ECO:0000313" key="5">
    <source>
        <dbReference type="EMBL" id="ORZ20029.1"/>
    </source>
</evidence>
<dbReference type="InterPro" id="IPR001841">
    <property type="entry name" value="Znf_RING"/>
</dbReference>
<evidence type="ECO:0000256" key="3">
    <source>
        <dbReference type="SAM" id="Phobius"/>
    </source>
</evidence>
<dbReference type="InParanoid" id="A0A1Y2GVF5"/>
<feature type="compositionally biased region" description="Basic and acidic residues" evidence="2">
    <location>
        <begin position="650"/>
        <end position="661"/>
    </location>
</feature>
<dbReference type="InterPro" id="IPR013083">
    <property type="entry name" value="Znf_RING/FYVE/PHD"/>
</dbReference>
<feature type="transmembrane region" description="Helical" evidence="3">
    <location>
        <begin position="167"/>
        <end position="189"/>
    </location>
</feature>
<dbReference type="AlphaFoldDB" id="A0A1Y2GVF5"/>
<dbReference type="Proteomes" id="UP000193648">
    <property type="component" value="Unassembled WGS sequence"/>
</dbReference>
<dbReference type="Gene3D" id="3.30.40.10">
    <property type="entry name" value="Zinc/RING finger domain, C3HC4 (zinc finger)"/>
    <property type="match status" value="1"/>
</dbReference>
<evidence type="ECO:0000256" key="2">
    <source>
        <dbReference type="SAM" id="MobiDB-lite"/>
    </source>
</evidence>
<keyword evidence="1" id="KW-0479">Metal-binding</keyword>
<reference evidence="5 6" key="1">
    <citation type="submission" date="2016-07" db="EMBL/GenBank/DDBJ databases">
        <title>Pervasive Adenine N6-methylation of Active Genes in Fungi.</title>
        <authorList>
            <consortium name="DOE Joint Genome Institute"/>
            <person name="Mondo S.J."/>
            <person name="Dannebaum R.O."/>
            <person name="Kuo R.C."/>
            <person name="Labutti K."/>
            <person name="Haridas S."/>
            <person name="Kuo A."/>
            <person name="Salamov A."/>
            <person name="Ahrendt S.R."/>
            <person name="Lipzen A."/>
            <person name="Sullivan W."/>
            <person name="Andreopoulos W.B."/>
            <person name="Clum A."/>
            <person name="Lindquist E."/>
            <person name="Daum C."/>
            <person name="Ramamoorthy G.K."/>
            <person name="Gryganskyi A."/>
            <person name="Culley D."/>
            <person name="Magnuson J.K."/>
            <person name="James T.Y."/>
            <person name="O'Malley M.A."/>
            <person name="Stajich J.E."/>
            <person name="Spatafora J.W."/>
            <person name="Visel A."/>
            <person name="Grigoriev I.V."/>
        </authorList>
    </citation>
    <scope>NUCLEOTIDE SEQUENCE [LARGE SCALE GENOMIC DNA]</scope>
    <source>
        <strain evidence="5 6">NRRL 3116</strain>
    </source>
</reference>
<feature type="domain" description="RING-type" evidence="4">
    <location>
        <begin position="833"/>
        <end position="873"/>
    </location>
</feature>
<name>A0A1Y2GVF5_9FUNG</name>
<dbReference type="OrthoDB" id="66726at2759"/>
<evidence type="ECO:0000313" key="6">
    <source>
        <dbReference type="Proteomes" id="UP000193648"/>
    </source>
</evidence>
<gene>
    <name evidence="5" type="ORF">BCR41DRAFT_385608</name>
</gene>
<accession>A0A1Y2GVF5</accession>
<proteinExistence type="predicted"/>
<dbReference type="PANTHER" id="PTHR22696:SF1">
    <property type="entry name" value="E3 UBIQUITIN-PROTEIN LIGASE RNF26"/>
    <property type="match status" value="1"/>
</dbReference>
<dbReference type="PROSITE" id="PS50089">
    <property type="entry name" value="ZF_RING_2"/>
    <property type="match status" value="1"/>
</dbReference>
<feature type="transmembrane region" description="Helical" evidence="3">
    <location>
        <begin position="340"/>
        <end position="358"/>
    </location>
</feature>
<dbReference type="Pfam" id="PF13920">
    <property type="entry name" value="zf-C3HC4_3"/>
    <property type="match status" value="1"/>
</dbReference>
<feature type="region of interest" description="Disordered" evidence="2">
    <location>
        <begin position="731"/>
        <end position="750"/>
    </location>
</feature>
<dbReference type="GO" id="GO:0006511">
    <property type="term" value="P:ubiquitin-dependent protein catabolic process"/>
    <property type="evidence" value="ECO:0007669"/>
    <property type="project" value="TreeGrafter"/>
</dbReference>
<dbReference type="PANTHER" id="PTHR22696">
    <property type="entry name" value="E3 UBIQUITIN-PROTEIN LIGASE RNF26"/>
    <property type="match status" value="1"/>
</dbReference>
<keyword evidence="3" id="KW-0812">Transmembrane</keyword>
<dbReference type="GO" id="GO:0016567">
    <property type="term" value="P:protein ubiquitination"/>
    <property type="evidence" value="ECO:0007669"/>
    <property type="project" value="TreeGrafter"/>
</dbReference>
<dbReference type="STRING" id="64571.A0A1Y2GVF5"/>
<keyword evidence="1" id="KW-0862">Zinc</keyword>